<comment type="caution">
    <text evidence="1">The sequence shown here is derived from an EMBL/GenBank/DDBJ whole genome shotgun (WGS) entry which is preliminary data.</text>
</comment>
<dbReference type="Proteomes" id="UP001233172">
    <property type="component" value="Unassembled WGS sequence"/>
</dbReference>
<dbReference type="AlphaFoldDB" id="A0AAD8FHP9"/>
<reference evidence="1" key="2">
    <citation type="submission" date="2023-04" db="EMBL/GenBank/DDBJ databases">
        <authorList>
            <person name="Bu L."/>
            <person name="Lu L."/>
            <person name="Laidemitt M.R."/>
            <person name="Zhang S.M."/>
            <person name="Mutuku M."/>
            <person name="Mkoji G."/>
            <person name="Steinauer M."/>
            <person name="Loker E.S."/>
        </authorList>
    </citation>
    <scope>NUCLEOTIDE SEQUENCE</scope>
    <source>
        <strain evidence="1">KasaAsao</strain>
        <tissue evidence="1">Whole Snail</tissue>
    </source>
</reference>
<name>A0AAD8FHP9_BIOPF</name>
<keyword evidence="2" id="KW-1185">Reference proteome</keyword>
<proteinExistence type="predicted"/>
<sequence length="109" mass="12513">MFFSVAYWVTPKQNVEVEKHQNNSNIQTETTNMEEIAEIFRASVQTIIDPINNNITVKQETEEHGKATVHLTLDHIKQTDDGKTTECLEEINFKIDNILTTITIIPDKI</sequence>
<accession>A0AAD8FHP9</accession>
<evidence type="ECO:0000313" key="1">
    <source>
        <dbReference type="EMBL" id="KAK0063559.1"/>
    </source>
</evidence>
<dbReference type="EMBL" id="JASAOG010000021">
    <property type="protein sequence ID" value="KAK0063559.1"/>
    <property type="molecule type" value="Genomic_DNA"/>
</dbReference>
<gene>
    <name evidence="1" type="ORF">Bpfe_007200</name>
</gene>
<evidence type="ECO:0000313" key="2">
    <source>
        <dbReference type="Proteomes" id="UP001233172"/>
    </source>
</evidence>
<organism evidence="1 2">
    <name type="scientific">Biomphalaria pfeifferi</name>
    <name type="common">Bloodfluke planorb</name>
    <name type="synonym">Freshwater snail</name>
    <dbReference type="NCBI Taxonomy" id="112525"/>
    <lineage>
        <taxon>Eukaryota</taxon>
        <taxon>Metazoa</taxon>
        <taxon>Spiralia</taxon>
        <taxon>Lophotrochozoa</taxon>
        <taxon>Mollusca</taxon>
        <taxon>Gastropoda</taxon>
        <taxon>Heterobranchia</taxon>
        <taxon>Euthyneura</taxon>
        <taxon>Panpulmonata</taxon>
        <taxon>Hygrophila</taxon>
        <taxon>Lymnaeoidea</taxon>
        <taxon>Planorbidae</taxon>
        <taxon>Biomphalaria</taxon>
    </lineage>
</organism>
<reference evidence="1" key="1">
    <citation type="journal article" date="2023" name="PLoS Negl. Trop. Dis.">
        <title>A genome sequence for Biomphalaria pfeifferi, the major vector snail for the human-infecting parasite Schistosoma mansoni.</title>
        <authorList>
            <person name="Bu L."/>
            <person name="Lu L."/>
            <person name="Laidemitt M.R."/>
            <person name="Zhang S.M."/>
            <person name="Mutuku M."/>
            <person name="Mkoji G."/>
            <person name="Steinauer M."/>
            <person name="Loker E.S."/>
        </authorList>
    </citation>
    <scope>NUCLEOTIDE SEQUENCE</scope>
    <source>
        <strain evidence="1">KasaAsao</strain>
    </source>
</reference>
<protein>
    <submittedName>
        <fullName evidence="1">Uncharacterized protein</fullName>
    </submittedName>
</protein>